<accession>A0ABX5XWD3</accession>
<dbReference type="RefSeq" id="WP_145217201.1">
    <property type="nucleotide sequence ID" value="NZ_CP036432.1"/>
</dbReference>
<feature type="transmembrane region" description="Helical" evidence="2">
    <location>
        <begin position="84"/>
        <end position="104"/>
    </location>
</feature>
<evidence type="ECO:0000256" key="1">
    <source>
        <dbReference type="SAM" id="MobiDB-lite"/>
    </source>
</evidence>
<keyword evidence="2" id="KW-0472">Membrane</keyword>
<keyword evidence="2" id="KW-1133">Transmembrane helix</keyword>
<evidence type="ECO:0000313" key="3">
    <source>
        <dbReference type="EMBL" id="QDV86284.1"/>
    </source>
</evidence>
<keyword evidence="4" id="KW-1185">Reference proteome</keyword>
<protein>
    <recommendedName>
        <fullName evidence="5">DUF4234 domain-containing protein</fullName>
    </recommendedName>
</protein>
<sequence length="172" mass="18977">MAISLALSGLVIDNDRALQETMTNPYAPPATPPEPPAELPTSSDDRDRYLARAAKIYRWMGWIGLIYFGIIYPIGLWSELSESPVSLGAVIGMTVTTAGFAFLFSQMIRLSRRMHTGLESAYSKIRWVGLLAGAFSFPLLTFPAFYAVWLVGRARGLANDEEIVERQTEGEG</sequence>
<feature type="transmembrane region" description="Helical" evidence="2">
    <location>
        <begin position="56"/>
        <end position="78"/>
    </location>
</feature>
<evidence type="ECO:0000256" key="2">
    <source>
        <dbReference type="SAM" id="Phobius"/>
    </source>
</evidence>
<feature type="compositionally biased region" description="Pro residues" evidence="1">
    <location>
        <begin position="26"/>
        <end position="38"/>
    </location>
</feature>
<name>A0ABX5XWD3_9BACT</name>
<dbReference type="EMBL" id="CP036432">
    <property type="protein sequence ID" value="QDV86284.1"/>
    <property type="molecule type" value="Genomic_DNA"/>
</dbReference>
<keyword evidence="2" id="KW-0812">Transmembrane</keyword>
<proteinExistence type="predicted"/>
<gene>
    <name evidence="3" type="ORF">TBK1r_53030</name>
</gene>
<dbReference type="Proteomes" id="UP000318081">
    <property type="component" value="Chromosome"/>
</dbReference>
<evidence type="ECO:0000313" key="4">
    <source>
        <dbReference type="Proteomes" id="UP000318081"/>
    </source>
</evidence>
<organism evidence="3 4">
    <name type="scientific">Stieleria magnilauensis</name>
    <dbReference type="NCBI Taxonomy" id="2527963"/>
    <lineage>
        <taxon>Bacteria</taxon>
        <taxon>Pseudomonadati</taxon>
        <taxon>Planctomycetota</taxon>
        <taxon>Planctomycetia</taxon>
        <taxon>Pirellulales</taxon>
        <taxon>Pirellulaceae</taxon>
        <taxon>Stieleria</taxon>
    </lineage>
</organism>
<evidence type="ECO:0008006" key="5">
    <source>
        <dbReference type="Google" id="ProtNLM"/>
    </source>
</evidence>
<feature type="transmembrane region" description="Helical" evidence="2">
    <location>
        <begin position="125"/>
        <end position="149"/>
    </location>
</feature>
<reference evidence="3 4" key="1">
    <citation type="submission" date="2019-02" db="EMBL/GenBank/DDBJ databases">
        <title>Deep-cultivation of Planctomycetes and their phenomic and genomic characterization uncovers novel biology.</title>
        <authorList>
            <person name="Wiegand S."/>
            <person name="Jogler M."/>
            <person name="Boedeker C."/>
            <person name="Pinto D."/>
            <person name="Vollmers J."/>
            <person name="Rivas-Marin E."/>
            <person name="Kohn T."/>
            <person name="Peeters S.H."/>
            <person name="Heuer A."/>
            <person name="Rast P."/>
            <person name="Oberbeckmann S."/>
            <person name="Bunk B."/>
            <person name="Jeske O."/>
            <person name="Meyerdierks A."/>
            <person name="Storesund J.E."/>
            <person name="Kallscheuer N."/>
            <person name="Luecker S."/>
            <person name="Lage O.M."/>
            <person name="Pohl T."/>
            <person name="Merkel B.J."/>
            <person name="Hornburger P."/>
            <person name="Mueller R.-W."/>
            <person name="Bruemmer F."/>
            <person name="Labrenz M."/>
            <person name="Spormann A.M."/>
            <person name="Op den Camp H."/>
            <person name="Overmann J."/>
            <person name="Amann R."/>
            <person name="Jetten M.S.M."/>
            <person name="Mascher T."/>
            <person name="Medema M.H."/>
            <person name="Devos D.P."/>
            <person name="Kaster A.-K."/>
            <person name="Ovreas L."/>
            <person name="Rohde M."/>
            <person name="Galperin M.Y."/>
            <person name="Jogler C."/>
        </authorList>
    </citation>
    <scope>NUCLEOTIDE SEQUENCE [LARGE SCALE GENOMIC DNA]</scope>
    <source>
        <strain evidence="3 4">TBK1r</strain>
    </source>
</reference>
<feature type="region of interest" description="Disordered" evidence="1">
    <location>
        <begin position="22"/>
        <end position="44"/>
    </location>
</feature>